<dbReference type="PANTHER" id="PTHR11616:SF249">
    <property type="entry name" value="SOLUTE CARRIER FAMILY 6 MEMBER 22, TANDEM DUPLICATE 2 ISOFORM X2-RELATED"/>
    <property type="match status" value="1"/>
</dbReference>
<accession>A0A6A4TQI7</accession>
<name>A0A6A4TQI7_SCOMX</name>
<feature type="transmembrane region" description="Helical" evidence="7">
    <location>
        <begin position="270"/>
        <end position="289"/>
    </location>
</feature>
<dbReference type="InterPro" id="IPR000175">
    <property type="entry name" value="Na/ntran_symport"/>
</dbReference>
<dbReference type="EMBL" id="VEVO01000001">
    <property type="protein sequence ID" value="KAF0047149.1"/>
    <property type="molecule type" value="Genomic_DNA"/>
</dbReference>
<keyword evidence="3 7" id="KW-0812">Transmembrane</keyword>
<dbReference type="Pfam" id="PF00209">
    <property type="entry name" value="SNF"/>
    <property type="match status" value="1"/>
</dbReference>
<evidence type="ECO:0000256" key="2">
    <source>
        <dbReference type="ARBA" id="ARBA00022448"/>
    </source>
</evidence>
<feature type="binding site" evidence="6">
    <location>
        <position position="105"/>
    </location>
    <ligand>
        <name>Na(+)</name>
        <dbReference type="ChEBI" id="CHEBI:29101"/>
        <label>1</label>
    </ligand>
</feature>
<feature type="binding site" evidence="6">
    <location>
        <position position="205"/>
    </location>
    <ligand>
        <name>Na(+)</name>
        <dbReference type="ChEBI" id="CHEBI:29101"/>
        <label>1</label>
    </ligand>
</feature>
<dbReference type="GO" id="GO:0005886">
    <property type="term" value="C:plasma membrane"/>
    <property type="evidence" value="ECO:0007669"/>
    <property type="project" value="TreeGrafter"/>
</dbReference>
<feature type="transmembrane region" description="Helical" evidence="7">
    <location>
        <begin position="56"/>
        <end position="75"/>
    </location>
</feature>
<dbReference type="Proteomes" id="UP000438429">
    <property type="component" value="Unassembled WGS sequence"/>
</dbReference>
<dbReference type="PROSITE" id="PS50267">
    <property type="entry name" value="NA_NEUROTRAN_SYMP_3"/>
    <property type="match status" value="1"/>
</dbReference>
<evidence type="ECO:0000256" key="6">
    <source>
        <dbReference type="PIRSR" id="PIRSR600175-1"/>
    </source>
</evidence>
<keyword evidence="6" id="KW-0479">Metal-binding</keyword>
<feature type="transmembrane region" description="Helical" evidence="7">
    <location>
        <begin position="344"/>
        <end position="369"/>
    </location>
</feature>
<reference evidence="8 9" key="1">
    <citation type="submission" date="2019-06" db="EMBL/GenBank/DDBJ databases">
        <title>Draft genomes of female and male turbot (Scophthalmus maximus).</title>
        <authorList>
            <person name="Xu H."/>
            <person name="Xu X.-W."/>
            <person name="Shao C."/>
            <person name="Chen S."/>
        </authorList>
    </citation>
    <scope>NUCLEOTIDE SEQUENCE [LARGE SCALE GENOMIC DNA]</scope>
    <source>
        <strain evidence="8">Ysfricsl-2016a</strain>
        <tissue evidence="8">Blood</tissue>
    </source>
</reference>
<sequence length="430" mass="48369">MFVIKLGLGYGTQMITLYTMMYYIVILAWGFFYLFSSFNTELPWASCNNTWNTATFPYVMMIVLLIRGVTLPGAIDGIRFYLSPDPTHLANPQVWIDAASQVLFSNVVCSGCLTSLGSHNKYNNNCYKDAFALAMVNSVTSFVAGFAIFSVLGYMSYEMGVDISAVAESGPGLAFIAYPQAVAMMPLPQLWAVFFFLMIIFLGLDSQFVNLETMVTSISDMYPSFFSTGHRRKLLLLVICVVSLLIGLCMVTEGGMYIFQLFEYYICGGIPLLLIAILETICIGWVYGADRYYMNIMDMIGYRPSPYIKYCWRYITPCVSASVLLFSLVKFTPLRYNNTYKYPWWGLALGLFLALSSVLIVPLWCLYILTVTPGTPRQRLKVVTTPADNLLRATEETLKSETCADDKPRKRHTDEILGEVLLHEGSHSEV</sequence>
<keyword evidence="6" id="KW-0915">Sodium</keyword>
<feature type="transmembrane region" description="Helical" evidence="7">
    <location>
        <begin position="130"/>
        <end position="157"/>
    </location>
</feature>
<feature type="transmembrane region" description="Helical" evidence="7">
    <location>
        <begin position="15"/>
        <end position="35"/>
    </location>
</feature>
<feature type="transmembrane region" description="Helical" evidence="7">
    <location>
        <begin position="177"/>
        <end position="204"/>
    </location>
</feature>
<dbReference type="PANTHER" id="PTHR11616">
    <property type="entry name" value="SODIUM/CHLORIDE DEPENDENT TRANSPORTER"/>
    <property type="match status" value="1"/>
</dbReference>
<organism evidence="8 9">
    <name type="scientific">Scophthalmus maximus</name>
    <name type="common">Turbot</name>
    <name type="synonym">Psetta maxima</name>
    <dbReference type="NCBI Taxonomy" id="52904"/>
    <lineage>
        <taxon>Eukaryota</taxon>
        <taxon>Metazoa</taxon>
        <taxon>Chordata</taxon>
        <taxon>Craniata</taxon>
        <taxon>Vertebrata</taxon>
        <taxon>Euteleostomi</taxon>
        <taxon>Actinopterygii</taxon>
        <taxon>Neopterygii</taxon>
        <taxon>Teleostei</taxon>
        <taxon>Neoteleostei</taxon>
        <taxon>Acanthomorphata</taxon>
        <taxon>Carangaria</taxon>
        <taxon>Pleuronectiformes</taxon>
        <taxon>Pleuronectoidei</taxon>
        <taxon>Scophthalmidae</taxon>
        <taxon>Scophthalmus</taxon>
    </lineage>
</organism>
<keyword evidence="4 7" id="KW-1133">Transmembrane helix</keyword>
<evidence type="ECO:0000256" key="1">
    <source>
        <dbReference type="ARBA" id="ARBA00004141"/>
    </source>
</evidence>
<protein>
    <recommendedName>
        <fullName evidence="10">Sodium-and chloride-dependent GABA transporter 2-like</fullName>
    </recommendedName>
</protein>
<evidence type="ECO:0000256" key="4">
    <source>
        <dbReference type="ARBA" id="ARBA00022989"/>
    </source>
</evidence>
<dbReference type="GO" id="GO:0042995">
    <property type="term" value="C:cell projection"/>
    <property type="evidence" value="ECO:0007669"/>
    <property type="project" value="TreeGrafter"/>
</dbReference>
<evidence type="ECO:0000256" key="7">
    <source>
        <dbReference type="SAM" id="Phobius"/>
    </source>
</evidence>
<feature type="transmembrane region" description="Helical" evidence="7">
    <location>
        <begin position="95"/>
        <end position="118"/>
    </location>
</feature>
<feature type="transmembrane region" description="Helical" evidence="7">
    <location>
        <begin position="310"/>
        <end position="332"/>
    </location>
</feature>
<comment type="subcellular location">
    <subcellularLocation>
        <location evidence="1">Membrane</location>
        <topology evidence="1">Multi-pass membrane protein</topology>
    </subcellularLocation>
</comment>
<dbReference type="InterPro" id="IPR037272">
    <property type="entry name" value="SNS_sf"/>
</dbReference>
<feature type="binding site" evidence="6">
    <location>
        <position position="206"/>
    </location>
    <ligand>
        <name>Na(+)</name>
        <dbReference type="ChEBI" id="CHEBI:29101"/>
        <label>1</label>
    </ligand>
</feature>
<feature type="binding site" evidence="6">
    <location>
        <position position="202"/>
    </location>
    <ligand>
        <name>Na(+)</name>
        <dbReference type="ChEBI" id="CHEBI:29101"/>
        <label>1</label>
    </ligand>
</feature>
<dbReference type="SUPFAM" id="SSF161070">
    <property type="entry name" value="SNF-like"/>
    <property type="match status" value="1"/>
</dbReference>
<evidence type="ECO:0000256" key="3">
    <source>
        <dbReference type="ARBA" id="ARBA00022692"/>
    </source>
</evidence>
<comment type="caution">
    <text evidence="8">The sequence shown here is derived from an EMBL/GenBank/DDBJ whole genome shotgun (WGS) entry which is preliminary data.</text>
</comment>
<evidence type="ECO:0008006" key="10">
    <source>
        <dbReference type="Google" id="ProtNLM"/>
    </source>
</evidence>
<evidence type="ECO:0000313" key="8">
    <source>
        <dbReference type="EMBL" id="KAF0047149.1"/>
    </source>
</evidence>
<keyword evidence="5 7" id="KW-0472">Membrane</keyword>
<gene>
    <name evidence="8" type="ORF">F2P81_000782</name>
</gene>
<feature type="transmembrane region" description="Helical" evidence="7">
    <location>
        <begin position="234"/>
        <end position="258"/>
    </location>
</feature>
<keyword evidence="2" id="KW-0813">Transport</keyword>
<evidence type="ECO:0000313" key="9">
    <source>
        <dbReference type="Proteomes" id="UP000438429"/>
    </source>
</evidence>
<dbReference type="GO" id="GO:0046872">
    <property type="term" value="F:metal ion binding"/>
    <property type="evidence" value="ECO:0007669"/>
    <property type="project" value="UniProtKB-KW"/>
</dbReference>
<feature type="binding site" evidence="6">
    <location>
        <position position="137"/>
    </location>
    <ligand>
        <name>Na(+)</name>
        <dbReference type="ChEBI" id="CHEBI:29101"/>
        <label>1</label>
    </ligand>
</feature>
<dbReference type="GO" id="GO:0005332">
    <property type="term" value="F:gamma-aminobutyric acid:sodium:chloride symporter activity"/>
    <property type="evidence" value="ECO:0007669"/>
    <property type="project" value="TreeGrafter"/>
</dbReference>
<proteinExistence type="predicted"/>
<evidence type="ECO:0000256" key="5">
    <source>
        <dbReference type="ARBA" id="ARBA00023136"/>
    </source>
</evidence>
<dbReference type="AlphaFoldDB" id="A0A6A4TQI7"/>